<keyword evidence="10" id="KW-0547">Nucleotide-binding</keyword>
<dbReference type="SUPFAM" id="SSF52540">
    <property type="entry name" value="P-loop containing nucleoside triphosphate hydrolases"/>
    <property type="match status" value="1"/>
</dbReference>
<feature type="region of interest" description="Disordered" evidence="5">
    <location>
        <begin position="974"/>
        <end position="994"/>
    </location>
</feature>
<dbReference type="SUPFAM" id="SSF90123">
    <property type="entry name" value="ABC transporter transmembrane region"/>
    <property type="match status" value="1"/>
</dbReference>
<evidence type="ECO:0000256" key="4">
    <source>
        <dbReference type="ARBA" id="ARBA00023136"/>
    </source>
</evidence>
<evidence type="ECO:0000259" key="8">
    <source>
        <dbReference type="PROSITE" id="PS50893"/>
    </source>
</evidence>
<dbReference type="InterPro" id="IPR000595">
    <property type="entry name" value="cNMP-bd_dom"/>
</dbReference>
<dbReference type="Gene3D" id="3.40.50.300">
    <property type="entry name" value="P-loop containing nucleotide triphosphate hydrolases"/>
    <property type="match status" value="2"/>
</dbReference>
<dbReference type="Proteomes" id="UP000198703">
    <property type="component" value="Unassembled WGS sequence"/>
</dbReference>
<gene>
    <name evidence="10" type="ORF">SAMN05444370_1271</name>
</gene>
<dbReference type="Pfam" id="PF00027">
    <property type="entry name" value="cNMP_binding"/>
    <property type="match status" value="1"/>
</dbReference>
<evidence type="ECO:0000313" key="11">
    <source>
        <dbReference type="Proteomes" id="UP000198703"/>
    </source>
</evidence>
<feature type="transmembrane region" description="Helical" evidence="6">
    <location>
        <begin position="168"/>
        <end position="187"/>
    </location>
</feature>
<dbReference type="SUPFAM" id="SSF51206">
    <property type="entry name" value="cAMP-binding domain-like"/>
    <property type="match status" value="1"/>
</dbReference>
<sequence length="994" mass="108146">MTETLVGYIWRSSKWRQIGVLGVTLLSFPFLYATLELPKRIVNDAISGGDAPREVAGVALSQVELLALLCLLLLVAILGQGLMKMRVNTMKGKLAERLLQDFRRQLIQRVLRFPRPHLRRTSQGEIVSMITGETEPLGGIMGDLIAQPVFQGGMMLTILGFLYLQNPWLGIAAAALIPVQAILIPAMQRRINLLNKQRVAEVRRFAEEIGENAAGACDLRVAGGWTRRLAMADSRLGRLAEIRFQIYERKFFLKFVNNLITQMTPLTFYAFGGWLAIRGDLTIGALVAAVAAHKDLSAPWKELLLWWNQSQEMSMRWRVLVERFEPRGLLPEALFEGRPADHPRLNGAIALENVTVRDAGGGVLLDELSVTLPAGGLIAVASRSEEERRAVAELLTRETTPTAGRVRIGGADLGALHQATIAARVGYAGPGPYVFAGRIGENLTLGLDPAGAQDGPEARAALLDWWLQLTDAMETTGYLFDTGLDRRFDAAEHPELARRLAALRLLVAERLAAAGLSGAVHRFDPETFNPGLPVGGNLMFAVPTRDVAQEHLAKDSRFLAALDALGLAAELQELGGDVLAALRSAFGGVGAEHPMFRRLAVDEAFFAKLLGVEAQLRDRGARSLAPWQRRLLQTVPFRFSAEQIGAAFPEPLKEKIMALRLAHRDALRAAAGDAFAPLREDEASSGLSVLENAVFGKIALAAGAAGDKARRLVAQTLEAEGLRGLIAELIYDAPTTVGGANLPPVAYERIAFVRAALKRPDILILDRALASHDRDSRLRMRRRLRDLLPETTLIFLEEDFVHRDSFDLYLEIEEGRLVGDVRAAREDADPGAADLRKKVAKLEKAQPFRGLDRRQLRLLAFGSTWVKAGAGEALFRTGDPPDGAYLIVAGGAELRAINAAGVSEPFDAVAPGRVIGDLAVILDEPRRLDLVATTPLTALRIDARAMRAVIESDISVTLSLLRTVSGHLVEAGEELQRSAHGGGREAEPLEPKAV</sequence>
<feature type="domain" description="Cyclic nucleotide-binding" evidence="7">
    <location>
        <begin position="847"/>
        <end position="950"/>
    </location>
</feature>
<dbReference type="Gene3D" id="2.60.120.10">
    <property type="entry name" value="Jelly Rolls"/>
    <property type="match status" value="1"/>
</dbReference>
<dbReference type="InterPro" id="IPR018490">
    <property type="entry name" value="cNMP-bd_dom_sf"/>
</dbReference>
<dbReference type="PANTHER" id="PTHR43394:SF1">
    <property type="entry name" value="ATP-BINDING CASSETTE SUB-FAMILY B MEMBER 10, MITOCHONDRIAL"/>
    <property type="match status" value="1"/>
</dbReference>
<reference evidence="10 11" key="1">
    <citation type="submission" date="2016-10" db="EMBL/GenBank/DDBJ databases">
        <authorList>
            <person name="de Groot N.N."/>
        </authorList>
    </citation>
    <scope>NUCLEOTIDE SEQUENCE [LARGE SCALE GENOMIC DNA]</scope>
    <source>
        <strain evidence="10 11">DSM 15345</strain>
    </source>
</reference>
<dbReference type="Gene3D" id="1.20.1560.10">
    <property type="entry name" value="ABC transporter type 1, transmembrane domain"/>
    <property type="match status" value="1"/>
</dbReference>
<evidence type="ECO:0000256" key="3">
    <source>
        <dbReference type="ARBA" id="ARBA00022989"/>
    </source>
</evidence>
<evidence type="ECO:0000259" key="7">
    <source>
        <dbReference type="PROSITE" id="PS50042"/>
    </source>
</evidence>
<comment type="subcellular location">
    <subcellularLocation>
        <location evidence="1">Cell membrane</location>
        <topology evidence="1">Multi-pass membrane protein</topology>
    </subcellularLocation>
</comment>
<keyword evidence="3 6" id="KW-1133">Transmembrane helix</keyword>
<dbReference type="AlphaFoldDB" id="A0A1H4FSH5"/>
<dbReference type="Pfam" id="PF00664">
    <property type="entry name" value="ABC_membrane"/>
    <property type="match status" value="1"/>
</dbReference>
<feature type="domain" description="ABC transporter" evidence="8">
    <location>
        <begin position="349"/>
        <end position="839"/>
    </location>
</feature>
<dbReference type="InterPro" id="IPR011527">
    <property type="entry name" value="ABC1_TM_dom"/>
</dbReference>
<dbReference type="RefSeq" id="WP_093256210.1">
    <property type="nucleotide sequence ID" value="NZ_FNQM01000027.1"/>
</dbReference>
<keyword evidence="2 6" id="KW-0812">Transmembrane</keyword>
<keyword evidence="11" id="KW-1185">Reference proteome</keyword>
<keyword evidence="4 6" id="KW-0472">Membrane</keyword>
<dbReference type="PROSITE" id="PS50893">
    <property type="entry name" value="ABC_TRANSPORTER_2"/>
    <property type="match status" value="1"/>
</dbReference>
<organism evidence="10 11">
    <name type="scientific">Rubrimonas cliftonensis</name>
    <dbReference type="NCBI Taxonomy" id="89524"/>
    <lineage>
        <taxon>Bacteria</taxon>
        <taxon>Pseudomonadati</taxon>
        <taxon>Pseudomonadota</taxon>
        <taxon>Alphaproteobacteria</taxon>
        <taxon>Rhodobacterales</taxon>
        <taxon>Paracoccaceae</taxon>
        <taxon>Rubrimonas</taxon>
    </lineage>
</organism>
<dbReference type="GO" id="GO:0005886">
    <property type="term" value="C:plasma membrane"/>
    <property type="evidence" value="ECO:0007669"/>
    <property type="project" value="UniProtKB-SubCell"/>
</dbReference>
<dbReference type="InterPro" id="IPR003439">
    <property type="entry name" value="ABC_transporter-like_ATP-bd"/>
</dbReference>
<evidence type="ECO:0000256" key="2">
    <source>
        <dbReference type="ARBA" id="ARBA00022692"/>
    </source>
</evidence>
<dbReference type="OrthoDB" id="9760920at2"/>
<dbReference type="InterPro" id="IPR036640">
    <property type="entry name" value="ABC1_TM_sf"/>
</dbReference>
<dbReference type="PROSITE" id="PS50929">
    <property type="entry name" value="ABC_TM1F"/>
    <property type="match status" value="1"/>
</dbReference>
<dbReference type="InterPro" id="IPR014710">
    <property type="entry name" value="RmlC-like_jellyroll"/>
</dbReference>
<dbReference type="SMART" id="SM00100">
    <property type="entry name" value="cNMP"/>
    <property type="match status" value="1"/>
</dbReference>
<evidence type="ECO:0000259" key="9">
    <source>
        <dbReference type="PROSITE" id="PS50929"/>
    </source>
</evidence>
<dbReference type="STRING" id="89524.SAMN05444370_1271"/>
<dbReference type="InterPro" id="IPR027417">
    <property type="entry name" value="P-loop_NTPase"/>
</dbReference>
<dbReference type="InterPro" id="IPR039421">
    <property type="entry name" value="Type_1_exporter"/>
</dbReference>
<dbReference type="GO" id="GO:0016887">
    <property type="term" value="F:ATP hydrolysis activity"/>
    <property type="evidence" value="ECO:0007669"/>
    <property type="project" value="InterPro"/>
</dbReference>
<dbReference type="PROSITE" id="PS50042">
    <property type="entry name" value="CNMP_BINDING_3"/>
    <property type="match status" value="1"/>
</dbReference>
<dbReference type="GO" id="GO:0005524">
    <property type="term" value="F:ATP binding"/>
    <property type="evidence" value="ECO:0007669"/>
    <property type="project" value="UniProtKB-KW"/>
</dbReference>
<feature type="transmembrane region" description="Helical" evidence="6">
    <location>
        <begin position="55"/>
        <end position="78"/>
    </location>
</feature>
<feature type="transmembrane region" description="Helical" evidence="6">
    <location>
        <begin position="18"/>
        <end position="35"/>
    </location>
</feature>
<feature type="transmembrane region" description="Helical" evidence="6">
    <location>
        <begin position="255"/>
        <end position="277"/>
    </location>
</feature>
<proteinExistence type="predicted"/>
<evidence type="ECO:0000256" key="6">
    <source>
        <dbReference type="SAM" id="Phobius"/>
    </source>
</evidence>
<feature type="domain" description="ABC transmembrane type-1" evidence="9">
    <location>
        <begin position="39"/>
        <end position="312"/>
    </location>
</feature>
<evidence type="ECO:0000256" key="5">
    <source>
        <dbReference type="SAM" id="MobiDB-lite"/>
    </source>
</evidence>
<dbReference type="EMBL" id="FNQM01000027">
    <property type="protein sequence ID" value="SEA99780.1"/>
    <property type="molecule type" value="Genomic_DNA"/>
</dbReference>
<evidence type="ECO:0000313" key="10">
    <source>
        <dbReference type="EMBL" id="SEA99780.1"/>
    </source>
</evidence>
<keyword evidence="10" id="KW-0067">ATP-binding</keyword>
<protein>
    <submittedName>
        <fullName evidence="10">Putative ABC transport system ATP-binding protein</fullName>
    </submittedName>
</protein>
<dbReference type="GO" id="GO:0015421">
    <property type="term" value="F:ABC-type oligopeptide transporter activity"/>
    <property type="evidence" value="ECO:0007669"/>
    <property type="project" value="TreeGrafter"/>
</dbReference>
<accession>A0A1H4FSH5</accession>
<dbReference type="CDD" id="cd00038">
    <property type="entry name" value="CAP_ED"/>
    <property type="match status" value="1"/>
</dbReference>
<evidence type="ECO:0000256" key="1">
    <source>
        <dbReference type="ARBA" id="ARBA00004651"/>
    </source>
</evidence>
<name>A0A1H4FSH5_9RHOB</name>
<dbReference type="PANTHER" id="PTHR43394">
    <property type="entry name" value="ATP-DEPENDENT PERMEASE MDL1, MITOCHONDRIAL"/>
    <property type="match status" value="1"/>
</dbReference>